<protein>
    <recommendedName>
        <fullName evidence="2">Toxin CcdB</fullName>
    </recommendedName>
    <alternativeName>
        <fullName evidence="7">Cytotoxic protein CcdB</fullName>
    </alternativeName>
    <alternativeName>
        <fullName evidence="6">Protein LetD</fullName>
    </alternativeName>
</protein>
<evidence type="ECO:0000256" key="2">
    <source>
        <dbReference type="ARBA" id="ARBA00015075"/>
    </source>
</evidence>
<organism evidence="8 9">
    <name type="scientific">Pseudidiomarina homiensis</name>
    <dbReference type="NCBI Taxonomy" id="364198"/>
    <lineage>
        <taxon>Bacteria</taxon>
        <taxon>Pseudomonadati</taxon>
        <taxon>Pseudomonadota</taxon>
        <taxon>Gammaproteobacteria</taxon>
        <taxon>Alteromonadales</taxon>
        <taxon>Idiomarinaceae</taxon>
        <taxon>Pseudidiomarina</taxon>
    </lineage>
</organism>
<evidence type="ECO:0000256" key="3">
    <source>
        <dbReference type="ARBA" id="ARBA00022491"/>
    </source>
</evidence>
<keyword evidence="5" id="KW-0804">Transcription</keyword>
<dbReference type="Proteomes" id="UP000287649">
    <property type="component" value="Unassembled WGS sequence"/>
</dbReference>
<accession>A0A432Y7A1</accession>
<evidence type="ECO:0000313" key="9">
    <source>
        <dbReference type="Proteomes" id="UP000287649"/>
    </source>
</evidence>
<dbReference type="RefSeq" id="WP_126772421.1">
    <property type="nucleotide sequence ID" value="NZ_JANQBU010000001.1"/>
</dbReference>
<evidence type="ECO:0000256" key="4">
    <source>
        <dbReference type="ARBA" id="ARBA00023015"/>
    </source>
</evidence>
<dbReference type="OrthoDB" id="9813510at2"/>
<name>A0A432Y7A1_9GAMM</name>
<evidence type="ECO:0000256" key="5">
    <source>
        <dbReference type="ARBA" id="ARBA00023163"/>
    </source>
</evidence>
<dbReference type="EMBL" id="PIPX01000001">
    <property type="protein sequence ID" value="RUO56817.1"/>
    <property type="molecule type" value="Genomic_DNA"/>
</dbReference>
<comment type="similarity">
    <text evidence="1">Belongs to the CcdB toxin family.</text>
</comment>
<comment type="caution">
    <text evidence="8">The sequence shown here is derived from an EMBL/GenBank/DDBJ whole genome shotgun (WGS) entry which is preliminary data.</text>
</comment>
<keyword evidence="3" id="KW-0678">Repressor</keyword>
<dbReference type="InterPro" id="IPR011067">
    <property type="entry name" value="Plasmid_toxin/cell-grow_inhib"/>
</dbReference>
<dbReference type="Gene3D" id="2.30.30.110">
    <property type="match status" value="1"/>
</dbReference>
<reference evidence="9" key="1">
    <citation type="journal article" date="2018" name="Front. Microbiol.">
        <title>Genome-Based Analysis Reveals the Taxonomy and Diversity of the Family Idiomarinaceae.</title>
        <authorList>
            <person name="Liu Y."/>
            <person name="Lai Q."/>
            <person name="Shao Z."/>
        </authorList>
    </citation>
    <scope>NUCLEOTIDE SEQUENCE [LARGE SCALE GENOMIC DNA]</scope>
    <source>
        <strain evidence="9">PO-M2</strain>
    </source>
</reference>
<keyword evidence="9" id="KW-1185">Reference proteome</keyword>
<keyword evidence="4" id="KW-0805">Transcription regulation</keyword>
<evidence type="ECO:0000256" key="6">
    <source>
        <dbReference type="ARBA" id="ARBA00029628"/>
    </source>
</evidence>
<evidence type="ECO:0000256" key="1">
    <source>
        <dbReference type="ARBA" id="ARBA00005230"/>
    </source>
</evidence>
<gene>
    <name evidence="8" type="ORF">CWI70_08815</name>
</gene>
<evidence type="ECO:0000313" key="8">
    <source>
        <dbReference type="EMBL" id="RUO56817.1"/>
    </source>
</evidence>
<sequence>MSQFWAYHNPNPRTRDEYPFLLEIQSDLLGDLKTTVVIPLTPSLGAVITPMARLNPMFNINGKDYIGMMQEIAGLERKYLGEPAADLTEYHADIIAAFDFLISGV</sequence>
<dbReference type="InterPro" id="IPR002712">
    <property type="entry name" value="CcdB"/>
</dbReference>
<dbReference type="Pfam" id="PF01845">
    <property type="entry name" value="CcdB"/>
    <property type="match status" value="1"/>
</dbReference>
<dbReference type="GO" id="GO:0006276">
    <property type="term" value="P:plasmid maintenance"/>
    <property type="evidence" value="ECO:0007669"/>
    <property type="project" value="InterPro"/>
</dbReference>
<dbReference type="SUPFAM" id="SSF50118">
    <property type="entry name" value="Cell growth inhibitor/plasmid maintenance toxic component"/>
    <property type="match status" value="1"/>
</dbReference>
<dbReference type="GO" id="GO:0008657">
    <property type="term" value="F:DNA topoisomerase type II (double strand cut, ATP-hydrolyzing) inhibitor activity"/>
    <property type="evidence" value="ECO:0007669"/>
    <property type="project" value="InterPro"/>
</dbReference>
<evidence type="ECO:0000256" key="7">
    <source>
        <dbReference type="ARBA" id="ARBA00033135"/>
    </source>
</evidence>
<dbReference type="AlphaFoldDB" id="A0A432Y7A1"/>
<proteinExistence type="inferred from homology"/>